<gene>
    <name evidence="1" type="ORF">BI380_16100</name>
</gene>
<proteinExistence type="predicted"/>
<reference evidence="1 2" key="1">
    <citation type="submission" date="2016-09" db="EMBL/GenBank/DDBJ databases">
        <title>Complete genome sequence of Deltia acidovorans CM13 isolated from murine proximal colonic tissue.</title>
        <authorList>
            <person name="Saffarian A."/>
        </authorList>
    </citation>
    <scope>NUCLEOTIDE SEQUENCE [LARGE SCALE GENOMIC DNA]</scope>
    <source>
        <strain evidence="1 2">CM13</strain>
    </source>
</reference>
<organism evidence="1 2">
    <name type="scientific">Delftia tsuruhatensis</name>
    <dbReference type="NCBI Taxonomy" id="180282"/>
    <lineage>
        <taxon>Bacteria</taxon>
        <taxon>Pseudomonadati</taxon>
        <taxon>Pseudomonadota</taxon>
        <taxon>Betaproteobacteria</taxon>
        <taxon>Burkholderiales</taxon>
        <taxon>Comamonadaceae</taxon>
        <taxon>Delftia</taxon>
    </lineage>
</organism>
<name>A0ABN4SKJ3_9BURK</name>
<accession>A0ABN4SKJ3</accession>
<keyword evidence="2" id="KW-1185">Reference proteome</keyword>
<dbReference type="EMBL" id="CP017420">
    <property type="protein sequence ID" value="AOV02750.1"/>
    <property type="molecule type" value="Genomic_DNA"/>
</dbReference>
<protein>
    <submittedName>
        <fullName evidence="1">Uncharacterized protein</fullName>
    </submittedName>
</protein>
<dbReference type="Proteomes" id="UP000095607">
    <property type="component" value="Chromosome"/>
</dbReference>
<evidence type="ECO:0000313" key="2">
    <source>
        <dbReference type="Proteomes" id="UP000095607"/>
    </source>
</evidence>
<sequence>MVQVLADVVMPRRVLAAGVRGKQIRRNLRTENQGGYTQAAIIWRKTLRQYEFGMVPMLLDQWQAIEGLYEVTDAGAYGFLLEDPKDCKCSPTDGVLLMDQLGGPVGRLGKRYISAGSTRYRDRVITRPKGQPVVTRNGVAVSYGSGAGQIALSGLGVITWVADAVSAVSSSSPGAQTVVTLGEPLAGIGAGGYLYLAGMTGTGATLLNDRAHQVVSVAGAVYTLSVDTTGKTLAGGQGRKYPQPADALAWSGGFYVPVQFQSDELDWDIVRGGDYDGRLMVGPNVILVEVRE</sequence>
<evidence type="ECO:0000313" key="1">
    <source>
        <dbReference type="EMBL" id="AOV02750.1"/>
    </source>
</evidence>
<dbReference type="RefSeq" id="WP_046238909.1">
    <property type="nucleotide sequence ID" value="NZ_CBCSDN010000052.1"/>
</dbReference>